<sequence length="45" mass="5420">MHTHNKYVRNEVDNRILETEADKFASEFLMPTEGFFKYSSFLFND</sequence>
<protein>
    <submittedName>
        <fullName evidence="1">Uncharacterized protein</fullName>
    </submittedName>
</protein>
<dbReference type="PATRIC" id="fig|1217709.3.peg.2385"/>
<name>N9M5Q9_9GAMM</name>
<dbReference type="AlphaFoldDB" id="N9M5Q9"/>
<accession>N9M5Q9</accession>
<comment type="caution">
    <text evidence="1">The sequence shown here is derived from an EMBL/GenBank/DDBJ whole genome shotgun (WGS) entry which is preliminary data.</text>
</comment>
<organism evidence="1 2">
    <name type="scientific">Acinetobacter pseudolwoffii</name>
    <dbReference type="NCBI Taxonomy" id="2053287"/>
    <lineage>
        <taxon>Bacteria</taxon>
        <taxon>Pseudomonadati</taxon>
        <taxon>Pseudomonadota</taxon>
        <taxon>Gammaproteobacteria</taxon>
        <taxon>Moraxellales</taxon>
        <taxon>Moraxellaceae</taxon>
        <taxon>Acinetobacter</taxon>
    </lineage>
</organism>
<dbReference type="EMBL" id="APRJ01000013">
    <property type="protein sequence ID" value="ENW85644.1"/>
    <property type="molecule type" value="Genomic_DNA"/>
</dbReference>
<gene>
    <name evidence="1" type="ORF">F906_02462</name>
</gene>
<keyword evidence="2" id="KW-1185">Reference proteome</keyword>
<dbReference type="HOGENOM" id="CLU_3194914_0_0_6"/>
<evidence type="ECO:0000313" key="1">
    <source>
        <dbReference type="EMBL" id="ENW85644.1"/>
    </source>
</evidence>
<reference evidence="1 2" key="1">
    <citation type="submission" date="2013-02" db="EMBL/GenBank/DDBJ databases">
        <title>The Genome Sequence of Acinetobacter sp. NIPH 713.</title>
        <authorList>
            <consortium name="The Broad Institute Genome Sequencing Platform"/>
            <consortium name="The Broad Institute Genome Sequencing Center for Infectious Disease"/>
            <person name="Cerqueira G."/>
            <person name="Feldgarden M."/>
            <person name="Courvalin P."/>
            <person name="Perichon B."/>
            <person name="Grillot-Courvalin C."/>
            <person name="Clermont D."/>
            <person name="Rocha E."/>
            <person name="Yoon E.-J."/>
            <person name="Nemec A."/>
            <person name="Walker B."/>
            <person name="Young S.K."/>
            <person name="Zeng Q."/>
            <person name="Gargeya S."/>
            <person name="Fitzgerald M."/>
            <person name="Haas B."/>
            <person name="Abouelleil A."/>
            <person name="Alvarado L."/>
            <person name="Arachchi H.M."/>
            <person name="Berlin A.M."/>
            <person name="Chapman S.B."/>
            <person name="Dewar J."/>
            <person name="Goldberg J."/>
            <person name="Griggs A."/>
            <person name="Gujja S."/>
            <person name="Hansen M."/>
            <person name="Howarth C."/>
            <person name="Imamovic A."/>
            <person name="Larimer J."/>
            <person name="McCowan C."/>
            <person name="Murphy C."/>
            <person name="Neiman D."/>
            <person name="Pearson M."/>
            <person name="Priest M."/>
            <person name="Roberts A."/>
            <person name="Saif S."/>
            <person name="Shea T."/>
            <person name="Sisk P."/>
            <person name="Sykes S."/>
            <person name="Wortman J."/>
            <person name="Nusbaum C."/>
            <person name="Birren B."/>
        </authorList>
    </citation>
    <scope>NUCLEOTIDE SEQUENCE [LARGE SCALE GENOMIC DNA]</scope>
    <source>
        <strain evidence="1 2">NIPH 713</strain>
    </source>
</reference>
<evidence type="ECO:0000313" key="2">
    <source>
        <dbReference type="Proteomes" id="UP000023774"/>
    </source>
</evidence>
<dbReference type="Proteomes" id="UP000023774">
    <property type="component" value="Unassembled WGS sequence"/>
</dbReference>
<proteinExistence type="predicted"/>